<reference evidence="1 2" key="1">
    <citation type="submission" date="2016-11" db="EMBL/GenBank/DDBJ databases">
        <authorList>
            <person name="Jaros S."/>
            <person name="Januszkiewicz K."/>
            <person name="Wedrychowicz H."/>
        </authorList>
    </citation>
    <scope>NUCLEOTIDE SEQUENCE [LARGE SCALE GENOMIC DNA]</scope>
    <source>
        <strain evidence="1 2">DSM 18772</strain>
    </source>
</reference>
<sequence>MLDSIHKRAWLAAGICLALLAAVCGWLMMDQEYKRLPSPDGRYTAIVSSPRYATALPALPGGGGDKAGHIRIIDAAGESYGELPLFMLSQANDLVWTRGGARIKGVGEWDFASKTYQSWEE</sequence>
<protein>
    <submittedName>
        <fullName evidence="1">Uncharacterized protein</fullName>
    </submittedName>
</protein>
<name>A0A1M6C1K6_9BACT</name>
<accession>A0A1M6C1K6</accession>
<proteinExistence type="predicted"/>
<dbReference type="InParanoid" id="A0A1M6C1K6"/>
<gene>
    <name evidence="1" type="ORF">SAMN02745181_0364</name>
</gene>
<dbReference type="RefSeq" id="WP_143157793.1">
    <property type="nucleotide sequence ID" value="NZ_FQYR01000002.1"/>
</dbReference>
<dbReference type="Proteomes" id="UP000184510">
    <property type="component" value="Unassembled WGS sequence"/>
</dbReference>
<dbReference type="STRING" id="1123071.SAMN02745181_0364"/>
<evidence type="ECO:0000313" key="1">
    <source>
        <dbReference type="EMBL" id="SHI54897.1"/>
    </source>
</evidence>
<organism evidence="1 2">
    <name type="scientific">Rubritalea squalenifaciens DSM 18772</name>
    <dbReference type="NCBI Taxonomy" id="1123071"/>
    <lineage>
        <taxon>Bacteria</taxon>
        <taxon>Pseudomonadati</taxon>
        <taxon>Verrucomicrobiota</taxon>
        <taxon>Verrucomicrobiia</taxon>
        <taxon>Verrucomicrobiales</taxon>
        <taxon>Rubritaleaceae</taxon>
        <taxon>Rubritalea</taxon>
    </lineage>
</organism>
<dbReference type="AlphaFoldDB" id="A0A1M6C1K6"/>
<evidence type="ECO:0000313" key="2">
    <source>
        <dbReference type="Proteomes" id="UP000184510"/>
    </source>
</evidence>
<keyword evidence="2" id="KW-1185">Reference proteome</keyword>
<dbReference type="EMBL" id="FQYR01000002">
    <property type="protein sequence ID" value="SHI54897.1"/>
    <property type="molecule type" value="Genomic_DNA"/>
</dbReference>
<dbReference type="OrthoDB" id="9966835at2"/>